<reference evidence="2 3" key="1">
    <citation type="journal article" date="2017" name="Int. J. Syst. Evol. Microbiol.">
        <title>Jeotgalibaca porci sp. nov. and Jeotgalibaca arthritidis sp. nov., isolated from pigs, and emended description of the genus Jeotgalibaca.</title>
        <authorList>
            <person name="Zamora L."/>
            <person name="Perez-Sancho M."/>
            <person name="Dominguez L."/>
            <person name="Fernandez-Garayzabal J.F."/>
            <person name="Vela A.I."/>
        </authorList>
    </citation>
    <scope>NUCLEOTIDE SEQUENCE [LARGE SCALE GENOMIC DNA]</scope>
    <source>
        <strain evidence="2 3">CECT 9157</strain>
    </source>
</reference>
<evidence type="ECO:0000256" key="1">
    <source>
        <dbReference type="SAM" id="Phobius"/>
    </source>
</evidence>
<keyword evidence="3" id="KW-1185">Reference proteome</keyword>
<dbReference type="Proteomes" id="UP000501451">
    <property type="component" value="Chromosome"/>
</dbReference>
<dbReference type="AlphaFoldDB" id="A0A6G7KAV5"/>
<dbReference type="RefSeq" id="WP_166162660.1">
    <property type="nucleotide sequence ID" value="NZ_CP049740.1"/>
</dbReference>
<dbReference type="KEGG" id="jar:G7057_08125"/>
<organism evidence="2 3">
    <name type="scientific">Jeotgalibaca arthritidis</name>
    <dbReference type="NCBI Taxonomy" id="1868794"/>
    <lineage>
        <taxon>Bacteria</taxon>
        <taxon>Bacillati</taxon>
        <taxon>Bacillota</taxon>
        <taxon>Bacilli</taxon>
        <taxon>Lactobacillales</taxon>
        <taxon>Carnobacteriaceae</taxon>
        <taxon>Jeotgalibaca</taxon>
    </lineage>
</organism>
<keyword evidence="1" id="KW-1133">Transmembrane helix</keyword>
<dbReference type="EMBL" id="CP049740">
    <property type="protein sequence ID" value="QII82404.1"/>
    <property type="molecule type" value="Genomic_DNA"/>
</dbReference>
<name>A0A6G7KAV5_9LACT</name>
<gene>
    <name evidence="2" type="ORF">G7057_08125</name>
</gene>
<protein>
    <submittedName>
        <fullName evidence="2">Uncharacterized protein</fullName>
    </submittedName>
</protein>
<evidence type="ECO:0000313" key="2">
    <source>
        <dbReference type="EMBL" id="QII82404.1"/>
    </source>
</evidence>
<sequence length="76" mass="8481">MVRDYFYLFFLASDIGVLVARLVLVVESSFSFAKEGLGVFSVVANGFWFAREGLVRFSAFENGFWLAKEVSGVWAG</sequence>
<keyword evidence="1" id="KW-0812">Transmembrane</keyword>
<proteinExistence type="predicted"/>
<evidence type="ECO:0000313" key="3">
    <source>
        <dbReference type="Proteomes" id="UP000501451"/>
    </source>
</evidence>
<accession>A0A6G7KAV5</accession>
<keyword evidence="1" id="KW-0472">Membrane</keyword>
<feature type="transmembrane region" description="Helical" evidence="1">
    <location>
        <begin position="6"/>
        <end position="24"/>
    </location>
</feature>